<accession>A0A9Q1JHZ0</accession>
<name>A0A9Q1JHZ0_9CARY</name>
<evidence type="ECO:0000313" key="3">
    <source>
        <dbReference type="Proteomes" id="UP001153076"/>
    </source>
</evidence>
<sequence>MLCPTESISSQYGNPKWSRLSLKHQVRKALFSWEENHRDAPTPHPKEEGIRECKLEIIIHSIPKIELWCFSGAKITREILRYWIIMATVDNIENTHETGKSASVPASSKKHKSEPNCGVRQRKNQYEVWDHFEKLEEEEDQGDVDAVTEEMTYLDLNAFISQGGSNEPFQVLGVGAFKTLHLGD</sequence>
<feature type="region of interest" description="Disordered" evidence="1">
    <location>
        <begin position="98"/>
        <end position="117"/>
    </location>
</feature>
<dbReference type="AlphaFoldDB" id="A0A9Q1JHZ0"/>
<evidence type="ECO:0000256" key="1">
    <source>
        <dbReference type="SAM" id="MobiDB-lite"/>
    </source>
</evidence>
<dbReference type="EMBL" id="JAKOGI010001937">
    <property type="protein sequence ID" value="KAJ8423574.1"/>
    <property type="molecule type" value="Genomic_DNA"/>
</dbReference>
<reference evidence="2" key="1">
    <citation type="submission" date="2022-04" db="EMBL/GenBank/DDBJ databases">
        <title>Carnegiea gigantea Genome sequencing and assembly v2.</title>
        <authorList>
            <person name="Copetti D."/>
            <person name="Sanderson M.J."/>
            <person name="Burquez A."/>
            <person name="Wojciechowski M.F."/>
        </authorList>
    </citation>
    <scope>NUCLEOTIDE SEQUENCE</scope>
    <source>
        <strain evidence="2">SGP5-SGP5p</strain>
        <tissue evidence="2">Aerial part</tissue>
    </source>
</reference>
<organism evidence="2 3">
    <name type="scientific">Carnegiea gigantea</name>
    <dbReference type="NCBI Taxonomy" id="171969"/>
    <lineage>
        <taxon>Eukaryota</taxon>
        <taxon>Viridiplantae</taxon>
        <taxon>Streptophyta</taxon>
        <taxon>Embryophyta</taxon>
        <taxon>Tracheophyta</taxon>
        <taxon>Spermatophyta</taxon>
        <taxon>Magnoliopsida</taxon>
        <taxon>eudicotyledons</taxon>
        <taxon>Gunneridae</taxon>
        <taxon>Pentapetalae</taxon>
        <taxon>Caryophyllales</taxon>
        <taxon>Cactineae</taxon>
        <taxon>Cactaceae</taxon>
        <taxon>Cactoideae</taxon>
        <taxon>Echinocereeae</taxon>
        <taxon>Carnegiea</taxon>
    </lineage>
</organism>
<dbReference type="Proteomes" id="UP001153076">
    <property type="component" value="Unassembled WGS sequence"/>
</dbReference>
<keyword evidence="3" id="KW-1185">Reference proteome</keyword>
<protein>
    <submittedName>
        <fullName evidence="2">Uncharacterized protein</fullName>
    </submittedName>
</protein>
<evidence type="ECO:0000313" key="2">
    <source>
        <dbReference type="EMBL" id="KAJ8423574.1"/>
    </source>
</evidence>
<proteinExistence type="predicted"/>
<comment type="caution">
    <text evidence="2">The sequence shown here is derived from an EMBL/GenBank/DDBJ whole genome shotgun (WGS) entry which is preliminary data.</text>
</comment>
<gene>
    <name evidence="2" type="ORF">Cgig2_006915</name>
</gene>